<dbReference type="Gene3D" id="3.80.10.10">
    <property type="entry name" value="Ribonuclease Inhibitor"/>
    <property type="match status" value="1"/>
</dbReference>
<dbReference type="SUPFAM" id="SSF52047">
    <property type="entry name" value="RNI-like"/>
    <property type="match status" value="1"/>
</dbReference>
<sequence length="524" mass="59391">MHRGTLPTELFESILSHLCQPDLVQCIHLDRFLSDETQQALVKNSAFVRELHLCDGELYDLLLLSSIPHPSETESNVQVDKPNTSIFTGLRAIELHPLNHSFKVNRGILDLAVQNPFIRRFVVRVDMDPEVLVRLVSECLPNLRDFCLDGNVRLGFRGCPTWRVDIKKLLESLSECIQTVTLRRVYYQPLCTDKEPKVESSVDAARLIRHHHALESLHIDGDLMRRESEILVPFLESCSHRLQSVTGLGMTFLTHPAIVGTLSKIGYAPKVLDGDSFQQCLSDIDLAGVISHSSQWTRIWLETSTIGPRTADAIVDNGANLESLEIVYHGGWEPRMTGSHLQRLLSKAKRLKTLVAHYLVDRDMITATDILSSEWATTLLEHIDFMIDIPRPGDDASSLSPDSPAAQSSRAIQRQVLRRLGQQKNLRKLLIGGKVLSSSIEGYDYQRNCLEMTLDSGLDELAGLKNLEELDIRHMDHRVGVPELMWMTQHFPNLQHVYGIFDAPEYPSEEVDEWLQVHRSDWVN</sequence>
<name>A0A9P6U169_9FUNG</name>
<organism evidence="1 2">
    <name type="scientific">Actinomortierella ambigua</name>
    <dbReference type="NCBI Taxonomy" id="1343610"/>
    <lineage>
        <taxon>Eukaryota</taxon>
        <taxon>Fungi</taxon>
        <taxon>Fungi incertae sedis</taxon>
        <taxon>Mucoromycota</taxon>
        <taxon>Mortierellomycotina</taxon>
        <taxon>Mortierellomycetes</taxon>
        <taxon>Mortierellales</taxon>
        <taxon>Mortierellaceae</taxon>
        <taxon>Actinomortierella</taxon>
    </lineage>
</organism>
<dbReference type="EMBL" id="JAAAJB010000496">
    <property type="protein sequence ID" value="KAG0254800.1"/>
    <property type="molecule type" value="Genomic_DNA"/>
</dbReference>
<keyword evidence="2" id="KW-1185">Reference proteome</keyword>
<dbReference type="Proteomes" id="UP000807716">
    <property type="component" value="Unassembled WGS sequence"/>
</dbReference>
<evidence type="ECO:0000313" key="2">
    <source>
        <dbReference type="Proteomes" id="UP000807716"/>
    </source>
</evidence>
<reference evidence="1" key="1">
    <citation type="journal article" date="2020" name="Fungal Divers.">
        <title>Resolving the Mortierellaceae phylogeny through synthesis of multi-gene phylogenetics and phylogenomics.</title>
        <authorList>
            <person name="Vandepol N."/>
            <person name="Liber J."/>
            <person name="Desiro A."/>
            <person name="Na H."/>
            <person name="Kennedy M."/>
            <person name="Barry K."/>
            <person name="Grigoriev I.V."/>
            <person name="Miller A.N."/>
            <person name="O'Donnell K."/>
            <person name="Stajich J.E."/>
            <person name="Bonito G."/>
        </authorList>
    </citation>
    <scope>NUCLEOTIDE SEQUENCE</scope>
    <source>
        <strain evidence="1">BC1065</strain>
    </source>
</reference>
<protein>
    <recommendedName>
        <fullName evidence="3">F-box domain-containing protein</fullName>
    </recommendedName>
</protein>
<dbReference type="AlphaFoldDB" id="A0A9P6U169"/>
<evidence type="ECO:0008006" key="3">
    <source>
        <dbReference type="Google" id="ProtNLM"/>
    </source>
</evidence>
<proteinExistence type="predicted"/>
<dbReference type="OrthoDB" id="2366709at2759"/>
<dbReference type="InterPro" id="IPR032675">
    <property type="entry name" value="LRR_dom_sf"/>
</dbReference>
<comment type="caution">
    <text evidence="1">The sequence shown here is derived from an EMBL/GenBank/DDBJ whole genome shotgun (WGS) entry which is preliminary data.</text>
</comment>
<evidence type="ECO:0000313" key="1">
    <source>
        <dbReference type="EMBL" id="KAG0254800.1"/>
    </source>
</evidence>
<gene>
    <name evidence="1" type="ORF">DFQ27_006618</name>
</gene>
<accession>A0A9P6U169</accession>